<dbReference type="SUPFAM" id="SSF53927">
    <property type="entry name" value="Cytidine deaminase-like"/>
    <property type="match status" value="1"/>
</dbReference>
<evidence type="ECO:0008006" key="4">
    <source>
        <dbReference type="Google" id="ProtNLM"/>
    </source>
</evidence>
<evidence type="ECO:0000313" key="2">
    <source>
        <dbReference type="EMBL" id="MEQ2181394.1"/>
    </source>
</evidence>
<evidence type="ECO:0000256" key="1">
    <source>
        <dbReference type="SAM" id="MobiDB-lite"/>
    </source>
</evidence>
<dbReference type="InterPro" id="IPR016193">
    <property type="entry name" value="Cytidine_deaminase-like"/>
</dbReference>
<dbReference type="EMBL" id="JAHRIO010070646">
    <property type="protein sequence ID" value="MEQ2181394.1"/>
    <property type="molecule type" value="Genomic_DNA"/>
</dbReference>
<dbReference type="Proteomes" id="UP001476798">
    <property type="component" value="Unassembled WGS sequence"/>
</dbReference>
<protein>
    <recommendedName>
        <fullName evidence="4">Cytidine and dCMP deaminase domain-containing protein 1</fullName>
    </recommendedName>
</protein>
<name>A0ABV0PD72_9TELE</name>
<proteinExistence type="predicted"/>
<evidence type="ECO:0000313" key="3">
    <source>
        <dbReference type="Proteomes" id="UP001476798"/>
    </source>
</evidence>
<feature type="compositionally biased region" description="Polar residues" evidence="1">
    <location>
        <begin position="62"/>
        <end position="74"/>
    </location>
</feature>
<feature type="compositionally biased region" description="Polar residues" evidence="1">
    <location>
        <begin position="82"/>
        <end position="92"/>
    </location>
</feature>
<accession>A0ABV0PD72</accession>
<organism evidence="2 3">
    <name type="scientific">Goodea atripinnis</name>
    <dbReference type="NCBI Taxonomy" id="208336"/>
    <lineage>
        <taxon>Eukaryota</taxon>
        <taxon>Metazoa</taxon>
        <taxon>Chordata</taxon>
        <taxon>Craniata</taxon>
        <taxon>Vertebrata</taxon>
        <taxon>Euteleostomi</taxon>
        <taxon>Actinopterygii</taxon>
        <taxon>Neopterygii</taxon>
        <taxon>Teleostei</taxon>
        <taxon>Neoteleostei</taxon>
        <taxon>Acanthomorphata</taxon>
        <taxon>Ovalentaria</taxon>
        <taxon>Atherinomorphae</taxon>
        <taxon>Cyprinodontiformes</taxon>
        <taxon>Goodeidae</taxon>
        <taxon>Goodea</taxon>
    </lineage>
</organism>
<gene>
    <name evidence="2" type="ORF">GOODEAATRI_011198</name>
</gene>
<feature type="region of interest" description="Disordered" evidence="1">
    <location>
        <begin position="62"/>
        <end position="92"/>
    </location>
</feature>
<keyword evidence="3" id="KW-1185">Reference proteome</keyword>
<comment type="caution">
    <text evidence="2">The sequence shown here is derived from an EMBL/GenBank/DDBJ whole genome shotgun (WGS) entry which is preliminary data.</text>
</comment>
<dbReference type="Gene3D" id="3.40.140.10">
    <property type="entry name" value="Cytidine Deaminase, domain 2"/>
    <property type="match status" value="1"/>
</dbReference>
<reference evidence="2 3" key="1">
    <citation type="submission" date="2021-06" db="EMBL/GenBank/DDBJ databases">
        <authorList>
            <person name="Palmer J.M."/>
        </authorList>
    </citation>
    <scope>NUCLEOTIDE SEQUENCE [LARGE SCALE GENOMIC DNA]</scope>
    <source>
        <strain evidence="2 3">GA_2019</strain>
        <tissue evidence="2">Muscle</tissue>
    </source>
</reference>
<sequence>MGLGNFCVEPYFSNLRNNMTELRILKWEWVLLFGREGSRLSVVEQAAWILWVAGTTPILQAPTTQSTPKWTTSRRTVRDANTDTSSTQNKTPSPLGQLVCTVVSSLVCLSERFLIRRYVFRSQNIKPDELTMLFVTKCPCDECVPLIRGAGITHIYTSDQDRDKDKGDISYLRFSTLKDISKFVVSSQSN</sequence>